<dbReference type="InterPro" id="IPR041421">
    <property type="entry name" value="Ubl4_C_TUGS"/>
</dbReference>
<dbReference type="RefSeq" id="XP_009050788.1">
    <property type="nucleotide sequence ID" value="XM_009052540.1"/>
</dbReference>
<dbReference type="HOGENOM" id="CLU_119809_0_0_1"/>
<dbReference type="InterPro" id="IPR029071">
    <property type="entry name" value="Ubiquitin-like_domsf"/>
</dbReference>
<dbReference type="SUPFAM" id="SSF54236">
    <property type="entry name" value="Ubiquitin-like"/>
    <property type="match status" value="1"/>
</dbReference>
<organism evidence="4 5">
    <name type="scientific">Lottia gigantea</name>
    <name type="common">Giant owl limpet</name>
    <dbReference type="NCBI Taxonomy" id="225164"/>
    <lineage>
        <taxon>Eukaryota</taxon>
        <taxon>Metazoa</taxon>
        <taxon>Spiralia</taxon>
        <taxon>Lophotrochozoa</taxon>
        <taxon>Mollusca</taxon>
        <taxon>Gastropoda</taxon>
        <taxon>Patellogastropoda</taxon>
        <taxon>Lottioidea</taxon>
        <taxon>Lottiidae</taxon>
        <taxon>Lottia</taxon>
    </lineage>
</organism>
<dbReference type="OMA" id="SMDTSYM"/>
<dbReference type="STRING" id="225164.V4C9T3"/>
<keyword evidence="2" id="KW-0963">Cytoplasm</keyword>
<reference evidence="4 5" key="1">
    <citation type="journal article" date="2013" name="Nature">
        <title>Insights into bilaterian evolution from three spiralian genomes.</title>
        <authorList>
            <person name="Simakov O."/>
            <person name="Marletaz F."/>
            <person name="Cho S.J."/>
            <person name="Edsinger-Gonzales E."/>
            <person name="Havlak P."/>
            <person name="Hellsten U."/>
            <person name="Kuo D.H."/>
            <person name="Larsson T."/>
            <person name="Lv J."/>
            <person name="Arendt D."/>
            <person name="Savage R."/>
            <person name="Osoegawa K."/>
            <person name="de Jong P."/>
            <person name="Grimwood J."/>
            <person name="Chapman J.A."/>
            <person name="Shapiro H."/>
            <person name="Aerts A."/>
            <person name="Otillar R.P."/>
            <person name="Terry A.Y."/>
            <person name="Boore J.L."/>
            <person name="Grigoriev I.V."/>
            <person name="Lindberg D.R."/>
            <person name="Seaver E.C."/>
            <person name="Weisblat D.A."/>
            <person name="Putnam N.H."/>
            <person name="Rokhsar D.S."/>
        </authorList>
    </citation>
    <scope>NUCLEOTIDE SEQUENCE [LARGE SCALE GENOMIC DNA]</scope>
</reference>
<protein>
    <recommendedName>
        <fullName evidence="3">Ubiquitin-like domain-containing protein</fullName>
    </recommendedName>
</protein>
<dbReference type="Pfam" id="PF17840">
    <property type="entry name" value="Tugs"/>
    <property type="match status" value="1"/>
</dbReference>
<evidence type="ECO:0000313" key="5">
    <source>
        <dbReference type="Proteomes" id="UP000030746"/>
    </source>
</evidence>
<dbReference type="PANTHER" id="PTHR46555">
    <property type="entry name" value="UBIQUITIN-LIKE PROTEIN 4A"/>
    <property type="match status" value="1"/>
</dbReference>
<dbReference type="GeneID" id="20242658"/>
<dbReference type="GO" id="GO:0071818">
    <property type="term" value="C:BAT3 complex"/>
    <property type="evidence" value="ECO:0007669"/>
    <property type="project" value="TreeGrafter"/>
</dbReference>
<dbReference type="EMBL" id="KB201244">
    <property type="protein sequence ID" value="ESO98524.1"/>
    <property type="molecule type" value="Genomic_DNA"/>
</dbReference>
<gene>
    <name evidence="4" type="ORF">LOTGIDRAFT_174210</name>
</gene>
<keyword evidence="5" id="KW-1185">Reference proteome</keyword>
<evidence type="ECO:0000256" key="1">
    <source>
        <dbReference type="ARBA" id="ARBA00004514"/>
    </source>
</evidence>
<sequence length="139" mass="15585">MHLTVKVLNGEECVVSASPSSLVTDIKEQVSALLSVPVPSQRLTLKGKILTDNKKLCDYDIKDGARIMLTVKKTDIQESFVVSSPNWKKLSVFLKRHFKEKDADLVLKEFIKNFEKGVSSLSLDDIERLAAHRLQSNSD</sequence>
<dbReference type="PROSITE" id="PS50053">
    <property type="entry name" value="UBIQUITIN_2"/>
    <property type="match status" value="1"/>
</dbReference>
<feature type="domain" description="Ubiquitin-like" evidence="3">
    <location>
        <begin position="1"/>
        <end position="74"/>
    </location>
</feature>
<evidence type="ECO:0000313" key="4">
    <source>
        <dbReference type="EMBL" id="ESO98524.1"/>
    </source>
</evidence>
<accession>V4C9T3</accession>
<dbReference type="Proteomes" id="UP000030746">
    <property type="component" value="Unassembled WGS sequence"/>
</dbReference>
<comment type="subcellular location">
    <subcellularLocation>
        <location evidence="1">Cytoplasm</location>
        <location evidence="1">Cytosol</location>
    </subcellularLocation>
</comment>
<evidence type="ECO:0000256" key="2">
    <source>
        <dbReference type="ARBA" id="ARBA00022490"/>
    </source>
</evidence>
<dbReference type="CTD" id="20242658"/>
<dbReference type="GO" id="GO:0006620">
    <property type="term" value="P:post-translational protein targeting to endoplasmic reticulum membrane"/>
    <property type="evidence" value="ECO:0007669"/>
    <property type="project" value="InterPro"/>
</dbReference>
<dbReference type="GO" id="GO:0071816">
    <property type="term" value="P:tail-anchored membrane protein insertion into ER membrane"/>
    <property type="evidence" value="ECO:0007669"/>
    <property type="project" value="TreeGrafter"/>
</dbReference>
<dbReference type="Pfam" id="PF00240">
    <property type="entry name" value="ubiquitin"/>
    <property type="match status" value="1"/>
</dbReference>
<dbReference type="KEGG" id="lgi:LOTGIDRAFT_174210"/>
<dbReference type="GO" id="GO:0051087">
    <property type="term" value="F:protein-folding chaperone binding"/>
    <property type="evidence" value="ECO:0007669"/>
    <property type="project" value="TreeGrafter"/>
</dbReference>
<proteinExistence type="predicted"/>
<dbReference type="Gene3D" id="3.10.20.90">
    <property type="entry name" value="Phosphatidylinositol 3-kinase Catalytic Subunit, Chain A, domain 1"/>
    <property type="match status" value="1"/>
</dbReference>
<dbReference type="OrthoDB" id="417450at2759"/>
<name>V4C9T3_LOTGI</name>
<dbReference type="AlphaFoldDB" id="V4C9T3"/>
<dbReference type="InterPro" id="IPR047154">
    <property type="entry name" value="UBL4A-like"/>
</dbReference>
<dbReference type="PANTHER" id="PTHR46555:SF1">
    <property type="entry name" value="UBIQUITIN-LIKE PROTEIN 4A"/>
    <property type="match status" value="1"/>
</dbReference>
<evidence type="ECO:0000259" key="3">
    <source>
        <dbReference type="PROSITE" id="PS50053"/>
    </source>
</evidence>
<dbReference type="SMART" id="SM00213">
    <property type="entry name" value="UBQ"/>
    <property type="match status" value="1"/>
</dbReference>
<dbReference type="InterPro" id="IPR000626">
    <property type="entry name" value="Ubiquitin-like_dom"/>
</dbReference>